<organism evidence="1 2">
    <name type="scientific">Crossiella equi</name>
    <dbReference type="NCBI Taxonomy" id="130796"/>
    <lineage>
        <taxon>Bacteria</taxon>
        <taxon>Bacillati</taxon>
        <taxon>Actinomycetota</taxon>
        <taxon>Actinomycetes</taxon>
        <taxon>Pseudonocardiales</taxon>
        <taxon>Pseudonocardiaceae</taxon>
        <taxon>Crossiella</taxon>
    </lineage>
</organism>
<reference evidence="1 2" key="1">
    <citation type="submission" date="2021-03" db="EMBL/GenBank/DDBJ databases">
        <title>Sequencing the genomes of 1000 actinobacteria strains.</title>
        <authorList>
            <person name="Klenk H.-P."/>
        </authorList>
    </citation>
    <scope>NUCLEOTIDE SEQUENCE [LARGE SCALE GENOMIC DNA]</scope>
    <source>
        <strain evidence="1 2">DSM 44580</strain>
    </source>
</reference>
<gene>
    <name evidence="1" type="ORF">JOF53_005795</name>
</gene>
<dbReference type="EMBL" id="JAGIOO010000001">
    <property type="protein sequence ID" value="MBP2476923.1"/>
    <property type="molecule type" value="Genomic_DNA"/>
</dbReference>
<dbReference type="InterPro" id="IPR019239">
    <property type="entry name" value="VapB_antitoxin"/>
</dbReference>
<dbReference type="RefSeq" id="WP_086783325.1">
    <property type="nucleotide sequence ID" value="NZ_JAGIOO010000001.1"/>
</dbReference>
<keyword evidence="2" id="KW-1185">Reference proteome</keyword>
<dbReference type="Pfam" id="PF09957">
    <property type="entry name" value="VapB_antitoxin"/>
    <property type="match status" value="1"/>
</dbReference>
<evidence type="ECO:0000313" key="1">
    <source>
        <dbReference type="EMBL" id="MBP2476923.1"/>
    </source>
</evidence>
<accession>A0ABS5AK27</accession>
<dbReference type="Proteomes" id="UP001519363">
    <property type="component" value="Unassembled WGS sequence"/>
</dbReference>
<protein>
    <submittedName>
        <fullName evidence="1">Arc/MetJ family transcription regulator</fullName>
    </submittedName>
</protein>
<evidence type="ECO:0000313" key="2">
    <source>
        <dbReference type="Proteomes" id="UP001519363"/>
    </source>
</evidence>
<sequence>MARTNIDIDEGLVAEVMRRYGLSTKREAVHLALQRLVGHTVTTDDVLSLRGVGGDGDLDELRSGDSPEDMWRSA</sequence>
<comment type="caution">
    <text evidence="1">The sequence shown here is derived from an EMBL/GenBank/DDBJ whole genome shotgun (WGS) entry which is preliminary data.</text>
</comment>
<name>A0ABS5AK27_9PSEU</name>
<proteinExistence type="predicted"/>